<dbReference type="RefSeq" id="WP_264143099.1">
    <property type="nucleotide sequence ID" value="NZ_JAOYEY010000038.1"/>
</dbReference>
<reference evidence="1 2" key="1">
    <citation type="submission" date="2022-10" db="EMBL/GenBank/DDBJ databases">
        <title>Draft genome assembly of moderately radiation resistant bacterium Metabacillus halosaccharovorans.</title>
        <authorList>
            <person name="Pal S."/>
            <person name="Gopinathan A."/>
        </authorList>
    </citation>
    <scope>NUCLEOTIDE SEQUENCE [LARGE SCALE GENOMIC DNA]</scope>
    <source>
        <strain evidence="1 2">VITHBRA001</strain>
    </source>
</reference>
<keyword evidence="2" id="KW-1185">Reference proteome</keyword>
<organism evidence="1 2">
    <name type="scientific">Metabacillus halosaccharovorans</name>
    <dbReference type="NCBI Taxonomy" id="930124"/>
    <lineage>
        <taxon>Bacteria</taxon>
        <taxon>Bacillati</taxon>
        <taxon>Bacillota</taxon>
        <taxon>Bacilli</taxon>
        <taxon>Bacillales</taxon>
        <taxon>Bacillaceae</taxon>
        <taxon>Metabacillus</taxon>
    </lineage>
</organism>
<dbReference type="Proteomes" id="UP001526147">
    <property type="component" value="Unassembled WGS sequence"/>
</dbReference>
<protein>
    <submittedName>
        <fullName evidence="1">Uncharacterized protein</fullName>
    </submittedName>
</protein>
<dbReference type="EMBL" id="JAOYEY010000038">
    <property type="protein sequence ID" value="MCV9886528.1"/>
    <property type="molecule type" value="Genomic_DNA"/>
</dbReference>
<comment type="caution">
    <text evidence="1">The sequence shown here is derived from an EMBL/GenBank/DDBJ whole genome shotgun (WGS) entry which is preliminary data.</text>
</comment>
<sequence>MEFHEAAKLRKEWEEKGNRECEHLQIEQRFLGEYAGDYACKVCGQTFLSPIQDSKCEKIKTTSENWWFALRLKASLTGLGLKGPLNGFPFCTTFTH</sequence>
<gene>
    <name evidence="1" type="ORF">OIH86_12855</name>
</gene>
<evidence type="ECO:0000313" key="2">
    <source>
        <dbReference type="Proteomes" id="UP001526147"/>
    </source>
</evidence>
<accession>A0ABT3DHI8</accession>
<name>A0ABT3DHI8_9BACI</name>
<evidence type="ECO:0000313" key="1">
    <source>
        <dbReference type="EMBL" id="MCV9886528.1"/>
    </source>
</evidence>
<proteinExistence type="predicted"/>